<name>A0A844TV43_9BRAD</name>
<protein>
    <submittedName>
        <fullName evidence="2">Uncharacterized protein</fullName>
    </submittedName>
</protein>
<keyword evidence="1" id="KW-1133">Transmembrane helix</keyword>
<accession>A0A844TV43</accession>
<keyword evidence="3" id="KW-1185">Reference proteome</keyword>
<dbReference type="AlphaFoldDB" id="A0A844TV43"/>
<evidence type="ECO:0000313" key="3">
    <source>
        <dbReference type="Proteomes" id="UP000449969"/>
    </source>
</evidence>
<dbReference type="Proteomes" id="UP000449969">
    <property type="component" value="Unassembled WGS sequence"/>
</dbReference>
<comment type="caution">
    <text evidence="2">The sequence shown here is derived from an EMBL/GenBank/DDBJ whole genome shotgun (WGS) entry which is preliminary data.</text>
</comment>
<evidence type="ECO:0000256" key="1">
    <source>
        <dbReference type="SAM" id="Phobius"/>
    </source>
</evidence>
<dbReference type="EMBL" id="WQNE01000072">
    <property type="protein sequence ID" value="MVT78791.1"/>
    <property type="molecule type" value="Genomic_DNA"/>
</dbReference>
<evidence type="ECO:0000313" key="2">
    <source>
        <dbReference type="EMBL" id="MVT78791.1"/>
    </source>
</evidence>
<feature type="transmembrane region" description="Helical" evidence="1">
    <location>
        <begin position="40"/>
        <end position="60"/>
    </location>
</feature>
<organism evidence="2 3">
    <name type="scientific">Bradyrhizobium cajani</name>
    <dbReference type="NCBI Taxonomy" id="1928661"/>
    <lineage>
        <taxon>Bacteria</taxon>
        <taxon>Pseudomonadati</taxon>
        <taxon>Pseudomonadota</taxon>
        <taxon>Alphaproteobacteria</taxon>
        <taxon>Hyphomicrobiales</taxon>
        <taxon>Nitrobacteraceae</taxon>
        <taxon>Bradyrhizobium</taxon>
    </lineage>
</organism>
<reference evidence="2 3" key="1">
    <citation type="submission" date="2019-12" db="EMBL/GenBank/DDBJ databases">
        <title>Draft genome sequences Bradyrhizobium cajani AMBPC1010, Bradyrhizobium pachyrhizi AMBPC1040 and Bradyrhizobium yuanmingense ALSPC3051, three plant growth promoting strains isolated from nodules of Cajanus cajan L. in Dominican Republic.</title>
        <authorList>
            <person name="Flores-Felix J.D."/>
            <person name="Araujo J."/>
            <person name="Diaz-Alcantara C."/>
            <person name="Gonzalez-Andres F."/>
            <person name="Velazquez E."/>
        </authorList>
    </citation>
    <scope>NUCLEOTIDE SEQUENCE [LARGE SCALE GENOMIC DNA]</scope>
    <source>
        <strain evidence="2 3">1010</strain>
    </source>
</reference>
<proteinExistence type="predicted"/>
<keyword evidence="1" id="KW-0472">Membrane</keyword>
<gene>
    <name evidence="2" type="ORF">GPL20_38150</name>
</gene>
<keyword evidence="1" id="KW-0812">Transmembrane</keyword>
<sequence>MIVAILIPAWPLLDSEEKQVALTEVTSSVTRAIAGAPFHLCLAIRSVSIFVSLCIFFLSAGAGGPLASARRAEGFCNILNRLPAPISSVMRLYRSTALVAFYEQALVVAKLLAPDRKRKA</sequence>